<organism evidence="1 2">
    <name type="scientific">Stenotrophomonas phage YB07</name>
    <dbReference type="NCBI Taxonomy" id="2555548"/>
    <lineage>
        <taxon>Viruses</taxon>
        <taxon>Duplodnaviria</taxon>
        <taxon>Heunggongvirae</taxon>
        <taxon>Uroviricota</taxon>
        <taxon>Caudoviricetes</taxon>
        <taxon>Menderavirus</taxon>
        <taxon>Menderavirus IMESM1</taxon>
    </lineage>
</organism>
<reference evidence="1 2" key="1">
    <citation type="submission" date="2019-02" db="EMBL/GenBank/DDBJ databases">
        <authorList>
            <person name="He Y."/>
            <person name="Shi H."/>
            <person name="Li J."/>
            <person name="Sun Y."/>
        </authorList>
    </citation>
    <scope>NUCLEOTIDE SEQUENCE [LARGE SCALE GENOMIC DNA]</scope>
</reference>
<name>A0A482IDY0_9CAUD</name>
<proteinExistence type="predicted"/>
<dbReference type="KEGG" id="vg:55614927"/>
<dbReference type="RefSeq" id="YP_009844603.1">
    <property type="nucleotide sequence ID" value="NC_048755.1"/>
</dbReference>
<sequence length="57" mass="5893">MPEIVVLTAADAPLPEPITFVAMVAVSENGVDDETKPLNVEMEPGCAVPTAVGRGEN</sequence>
<accession>A0A482IDY0</accession>
<dbReference type="GeneID" id="55614927"/>
<protein>
    <submittedName>
        <fullName evidence="1">Uncharacterized protein</fullName>
    </submittedName>
</protein>
<dbReference type="EMBL" id="MK580972">
    <property type="protein sequence ID" value="QBP06453.1"/>
    <property type="molecule type" value="Genomic_DNA"/>
</dbReference>
<evidence type="ECO:0000313" key="1">
    <source>
        <dbReference type="EMBL" id="QBP06453.1"/>
    </source>
</evidence>
<dbReference type="Proteomes" id="UP000294655">
    <property type="component" value="Segment"/>
</dbReference>
<evidence type="ECO:0000313" key="2">
    <source>
        <dbReference type="Proteomes" id="UP000294655"/>
    </source>
</evidence>